<keyword evidence="3" id="KW-1185">Reference proteome</keyword>
<dbReference type="Gene3D" id="1.10.1740.10">
    <property type="match status" value="1"/>
</dbReference>
<proteinExistence type="predicted"/>
<dbReference type="EMBL" id="CP053452">
    <property type="protein sequence ID" value="QJW98269.1"/>
    <property type="molecule type" value="Genomic_DNA"/>
</dbReference>
<gene>
    <name evidence="2" type="ORF">FTUN_5855</name>
</gene>
<dbReference type="Pfam" id="PF07638">
    <property type="entry name" value="Sigma70_ECF"/>
    <property type="match status" value="1"/>
</dbReference>
<sequence>MDEDRDFRELICRVRTGDHTAAAELVTRYMPAVRRVVRLKLRDSRARRLLDSMDVCQDVLTSFFIRASSGQYDLDCPAKLVRLLVVMARNKLVSAGRSPFVARREHPGPSVDAVFAGLATRDPSPSGLLAWKDLLHEVRNRLTDDERRLADRRAERWDWAAIAAEVGGTPDAARKRLARALDRVSNQLGLKEWNHG</sequence>
<dbReference type="InterPro" id="IPR013325">
    <property type="entry name" value="RNA_pol_sigma_r2"/>
</dbReference>
<name>A0A6M5YWE6_9BACT</name>
<feature type="domain" description="RNA polymerase sigma-70 ECF-like HTH" evidence="1">
    <location>
        <begin position="5"/>
        <end position="104"/>
    </location>
</feature>
<dbReference type="RefSeq" id="WP_171473494.1">
    <property type="nucleotide sequence ID" value="NZ_CP053452.2"/>
</dbReference>
<organism evidence="2 3">
    <name type="scientific">Frigoriglobus tundricola</name>
    <dbReference type="NCBI Taxonomy" id="2774151"/>
    <lineage>
        <taxon>Bacteria</taxon>
        <taxon>Pseudomonadati</taxon>
        <taxon>Planctomycetota</taxon>
        <taxon>Planctomycetia</taxon>
        <taxon>Gemmatales</taxon>
        <taxon>Gemmataceae</taxon>
        <taxon>Frigoriglobus</taxon>
    </lineage>
</organism>
<evidence type="ECO:0000313" key="3">
    <source>
        <dbReference type="Proteomes" id="UP000503447"/>
    </source>
</evidence>
<reference evidence="3" key="1">
    <citation type="submission" date="2020-05" db="EMBL/GenBank/DDBJ databases">
        <title>Frigoriglobus tundricola gen. nov., sp. nov., a psychrotolerant cellulolytic planctomycete of the family Gemmataceae with two divergent copies of 16S rRNA gene.</title>
        <authorList>
            <person name="Kulichevskaya I.S."/>
            <person name="Ivanova A.A."/>
            <person name="Naumoff D.G."/>
            <person name="Beletsky A.V."/>
            <person name="Rijpstra W.I.C."/>
            <person name="Sinninghe Damste J.S."/>
            <person name="Mardanov A.V."/>
            <person name="Ravin N.V."/>
            <person name="Dedysh S.N."/>
        </authorList>
    </citation>
    <scope>NUCLEOTIDE SEQUENCE [LARGE SCALE GENOMIC DNA]</scope>
    <source>
        <strain evidence="3">PL17</strain>
    </source>
</reference>
<dbReference type="InterPro" id="IPR053812">
    <property type="entry name" value="HTH_Sigma70_ECF-like"/>
</dbReference>
<evidence type="ECO:0000259" key="1">
    <source>
        <dbReference type="Pfam" id="PF07638"/>
    </source>
</evidence>
<evidence type="ECO:0000313" key="2">
    <source>
        <dbReference type="EMBL" id="QJW98269.1"/>
    </source>
</evidence>
<dbReference type="KEGG" id="ftj:FTUN_5855"/>
<dbReference type="GO" id="GO:0003700">
    <property type="term" value="F:DNA-binding transcription factor activity"/>
    <property type="evidence" value="ECO:0007669"/>
    <property type="project" value="InterPro"/>
</dbReference>
<protein>
    <recommendedName>
        <fullName evidence="1">RNA polymerase sigma-70 ECF-like HTH domain-containing protein</fullName>
    </recommendedName>
</protein>
<accession>A0A6M5YWE6</accession>
<dbReference type="SUPFAM" id="SSF88946">
    <property type="entry name" value="Sigma2 domain of RNA polymerase sigma factors"/>
    <property type="match status" value="1"/>
</dbReference>
<dbReference type="Proteomes" id="UP000503447">
    <property type="component" value="Chromosome"/>
</dbReference>
<dbReference type="AlphaFoldDB" id="A0A6M5YWE6"/>
<dbReference type="GO" id="GO:0006352">
    <property type="term" value="P:DNA-templated transcription initiation"/>
    <property type="evidence" value="ECO:0007669"/>
    <property type="project" value="InterPro"/>
</dbReference>